<evidence type="ECO:0000313" key="2">
    <source>
        <dbReference type="EMBL" id="MCC2127695.1"/>
    </source>
</evidence>
<dbReference type="CDD" id="cd05403">
    <property type="entry name" value="NT_KNTase_like"/>
    <property type="match status" value="1"/>
</dbReference>
<accession>A0AAE3ADD6</accession>
<comment type="caution">
    <text evidence="2">The sequence shown here is derived from an EMBL/GenBank/DDBJ whole genome shotgun (WGS) entry which is preliminary data.</text>
</comment>
<gene>
    <name evidence="2" type="ORF">LKD36_16220</name>
</gene>
<organism evidence="2 3">
    <name type="scientific">Hominiventricola filiformis</name>
    <dbReference type="NCBI Taxonomy" id="2885352"/>
    <lineage>
        <taxon>Bacteria</taxon>
        <taxon>Bacillati</taxon>
        <taxon>Bacillota</taxon>
        <taxon>Clostridia</taxon>
        <taxon>Lachnospirales</taxon>
        <taxon>Lachnospiraceae</taxon>
        <taxon>Hominiventricola</taxon>
    </lineage>
</organism>
<keyword evidence="3" id="KW-1185">Reference proteome</keyword>
<evidence type="ECO:0000313" key="3">
    <source>
        <dbReference type="Proteomes" id="UP001198220"/>
    </source>
</evidence>
<feature type="compositionally biased region" description="Basic residues" evidence="1">
    <location>
        <begin position="303"/>
        <end position="313"/>
    </location>
</feature>
<dbReference type="Gene3D" id="3.30.460.10">
    <property type="entry name" value="Beta Polymerase, domain 2"/>
    <property type="match status" value="1"/>
</dbReference>
<dbReference type="EMBL" id="JAJEPS010000027">
    <property type="protein sequence ID" value="MCC2127695.1"/>
    <property type="molecule type" value="Genomic_DNA"/>
</dbReference>
<proteinExistence type="predicted"/>
<protein>
    <submittedName>
        <fullName evidence="2">Nucleotidyltransferase domain-containing protein</fullName>
    </submittedName>
</protein>
<feature type="region of interest" description="Disordered" evidence="1">
    <location>
        <begin position="272"/>
        <end position="313"/>
    </location>
</feature>
<evidence type="ECO:0000256" key="1">
    <source>
        <dbReference type="SAM" id="MobiDB-lite"/>
    </source>
</evidence>
<dbReference type="AlphaFoldDB" id="A0AAE3ADD6"/>
<sequence>MKRDNNNEEKEMITAEDITEIELTQAGYYWEMGYNEFDFTCKIKGEDDELHMQEQRHDNGSGFVIRSGKNDIWERMTRAEACKLDDKLQETIQYGKYHKRIGELTSMADCKEMEFELTENNNMYLNKAIRKLWSELAAKQEEIMESESEVVTDFRRKTDKKFHQIEGMSATEIESIVSDYAQSKITECNLDAEIVCVIVSGSRCRGMEKPGSDLDIVLEYKGSIREDTFFDILHEDGMKIGGVKVDINPITEGKTGTLESYLPEVENYLEQNHKDRNKKKSVKEKLKENQTKTKENVLMGNATHRRKSRHLLS</sequence>
<dbReference type="Proteomes" id="UP001198220">
    <property type="component" value="Unassembled WGS sequence"/>
</dbReference>
<dbReference type="SUPFAM" id="SSF81301">
    <property type="entry name" value="Nucleotidyltransferase"/>
    <property type="match status" value="1"/>
</dbReference>
<dbReference type="RefSeq" id="WP_308460266.1">
    <property type="nucleotide sequence ID" value="NZ_JAJEPS010000027.1"/>
</dbReference>
<feature type="compositionally biased region" description="Basic and acidic residues" evidence="1">
    <location>
        <begin position="283"/>
        <end position="295"/>
    </location>
</feature>
<name>A0AAE3ADD6_9FIRM</name>
<dbReference type="InterPro" id="IPR043519">
    <property type="entry name" value="NT_sf"/>
</dbReference>
<reference evidence="2 3" key="1">
    <citation type="submission" date="2021-10" db="EMBL/GenBank/DDBJ databases">
        <title>Anaerobic single-cell dispensing facilitates the cultivation of human gut bacteria.</title>
        <authorList>
            <person name="Afrizal A."/>
        </authorList>
    </citation>
    <scope>NUCLEOTIDE SEQUENCE [LARGE SCALE GENOMIC DNA]</scope>
    <source>
        <strain evidence="2 3">CLA-AA-H276</strain>
    </source>
</reference>